<dbReference type="AlphaFoldDB" id="A0A2P2PV60"/>
<sequence>MYAGNQIFSHFLRQSHYHH</sequence>
<dbReference type="EMBL" id="GGEC01078138">
    <property type="protein sequence ID" value="MBX58622.1"/>
    <property type="molecule type" value="Transcribed_RNA"/>
</dbReference>
<protein>
    <submittedName>
        <fullName evidence="1">Uncharacterized protein</fullName>
    </submittedName>
</protein>
<proteinExistence type="predicted"/>
<evidence type="ECO:0000313" key="1">
    <source>
        <dbReference type="EMBL" id="MBX58622.1"/>
    </source>
</evidence>
<reference evidence="1" key="1">
    <citation type="submission" date="2018-02" db="EMBL/GenBank/DDBJ databases">
        <title>Rhizophora mucronata_Transcriptome.</title>
        <authorList>
            <person name="Meera S.P."/>
            <person name="Sreeshan A."/>
            <person name="Augustine A."/>
        </authorList>
    </citation>
    <scope>NUCLEOTIDE SEQUENCE</scope>
    <source>
        <tissue evidence="1">Leaf</tissue>
    </source>
</reference>
<accession>A0A2P2PV60</accession>
<organism evidence="1">
    <name type="scientific">Rhizophora mucronata</name>
    <name type="common">Asiatic mangrove</name>
    <dbReference type="NCBI Taxonomy" id="61149"/>
    <lineage>
        <taxon>Eukaryota</taxon>
        <taxon>Viridiplantae</taxon>
        <taxon>Streptophyta</taxon>
        <taxon>Embryophyta</taxon>
        <taxon>Tracheophyta</taxon>
        <taxon>Spermatophyta</taxon>
        <taxon>Magnoliopsida</taxon>
        <taxon>eudicotyledons</taxon>
        <taxon>Gunneridae</taxon>
        <taxon>Pentapetalae</taxon>
        <taxon>rosids</taxon>
        <taxon>fabids</taxon>
        <taxon>Malpighiales</taxon>
        <taxon>Rhizophoraceae</taxon>
        <taxon>Rhizophora</taxon>
    </lineage>
</organism>
<name>A0A2P2PV60_RHIMU</name>